<evidence type="ECO:0000256" key="2">
    <source>
        <dbReference type="ARBA" id="ARBA00005940"/>
    </source>
</evidence>
<dbReference type="EC" id="3.2.1.23" evidence="3 6"/>
<keyword evidence="5 6" id="KW-0326">Glycosidase</keyword>
<dbReference type="GO" id="GO:0004565">
    <property type="term" value="F:beta-galactosidase activity"/>
    <property type="evidence" value="ECO:0007669"/>
    <property type="project" value="UniProtKB-EC"/>
</dbReference>
<evidence type="ECO:0000259" key="9">
    <source>
        <dbReference type="Pfam" id="PF08533"/>
    </source>
</evidence>
<dbReference type="InterPro" id="IPR013739">
    <property type="entry name" value="Beta_galactosidase_C"/>
</dbReference>
<evidence type="ECO:0000256" key="4">
    <source>
        <dbReference type="ARBA" id="ARBA00022801"/>
    </source>
</evidence>
<dbReference type="InterPro" id="IPR029062">
    <property type="entry name" value="Class_I_gatase-like"/>
</dbReference>
<dbReference type="InterPro" id="IPR013738">
    <property type="entry name" value="Beta_galactosidase_Trimer"/>
</dbReference>
<dbReference type="Gene3D" id="3.20.20.80">
    <property type="entry name" value="Glycosidases"/>
    <property type="match status" value="1"/>
</dbReference>
<gene>
    <name evidence="10" type="ORF">ACFFHF_08865</name>
</gene>
<organism evidence="10 11">
    <name type="scientific">Robertmurraya beringensis</name>
    <dbReference type="NCBI Taxonomy" id="641660"/>
    <lineage>
        <taxon>Bacteria</taxon>
        <taxon>Bacillati</taxon>
        <taxon>Bacillota</taxon>
        <taxon>Bacilli</taxon>
        <taxon>Bacillales</taxon>
        <taxon>Bacillaceae</taxon>
        <taxon>Robertmurraya</taxon>
    </lineage>
</organism>
<proteinExistence type="inferred from homology"/>
<evidence type="ECO:0000256" key="1">
    <source>
        <dbReference type="ARBA" id="ARBA00001412"/>
    </source>
</evidence>
<dbReference type="InterPro" id="IPR013529">
    <property type="entry name" value="Glyco_hydro_42_N"/>
</dbReference>
<evidence type="ECO:0000313" key="10">
    <source>
        <dbReference type="EMBL" id="MFC0475359.1"/>
    </source>
</evidence>
<dbReference type="InterPro" id="IPR013780">
    <property type="entry name" value="Glyco_hydro_b"/>
</dbReference>
<keyword evidence="11" id="KW-1185">Reference proteome</keyword>
<dbReference type="PANTHER" id="PTHR36447">
    <property type="entry name" value="BETA-GALACTOSIDASE GANA"/>
    <property type="match status" value="1"/>
</dbReference>
<feature type="domain" description="Beta-galactosidase trimerisation" evidence="8">
    <location>
        <begin position="411"/>
        <end position="616"/>
    </location>
</feature>
<dbReference type="InterPro" id="IPR003476">
    <property type="entry name" value="Glyco_hydro_42"/>
</dbReference>
<accession>A0ABV6KPW3</accession>
<dbReference type="SUPFAM" id="SSF51445">
    <property type="entry name" value="(Trans)glycosidases"/>
    <property type="match status" value="1"/>
</dbReference>
<evidence type="ECO:0000259" key="7">
    <source>
        <dbReference type="Pfam" id="PF02449"/>
    </source>
</evidence>
<keyword evidence="4 6" id="KW-0378">Hydrolase</keyword>
<dbReference type="Pfam" id="PF08532">
    <property type="entry name" value="Glyco_hydro_42M"/>
    <property type="match status" value="1"/>
</dbReference>
<dbReference type="Pfam" id="PF08533">
    <property type="entry name" value="Glyco_hydro_42C"/>
    <property type="match status" value="1"/>
</dbReference>
<dbReference type="PIRSF" id="PIRSF001084">
    <property type="entry name" value="B-galactosidase"/>
    <property type="match status" value="1"/>
</dbReference>
<dbReference type="SUPFAM" id="SSF52317">
    <property type="entry name" value="Class I glutamine amidotransferase-like"/>
    <property type="match status" value="1"/>
</dbReference>
<evidence type="ECO:0000256" key="3">
    <source>
        <dbReference type="ARBA" id="ARBA00012756"/>
    </source>
</evidence>
<dbReference type="EMBL" id="JBHLUU010000026">
    <property type="protein sequence ID" value="MFC0475359.1"/>
    <property type="molecule type" value="Genomic_DNA"/>
</dbReference>
<name>A0ABV6KPW3_9BACI</name>
<comment type="catalytic activity">
    <reaction evidence="1 6">
        <text>Hydrolysis of terminal non-reducing beta-D-galactose residues in beta-D-galactosides.</text>
        <dbReference type="EC" id="3.2.1.23"/>
    </reaction>
</comment>
<reference evidence="10 11" key="1">
    <citation type="submission" date="2024-09" db="EMBL/GenBank/DDBJ databases">
        <authorList>
            <person name="Sun Q."/>
            <person name="Mori K."/>
        </authorList>
    </citation>
    <scope>NUCLEOTIDE SEQUENCE [LARGE SCALE GENOMIC DNA]</scope>
    <source>
        <strain evidence="10 11">CGMCC 1.9126</strain>
    </source>
</reference>
<evidence type="ECO:0000256" key="6">
    <source>
        <dbReference type="PIRNR" id="PIRNR001084"/>
    </source>
</evidence>
<protein>
    <recommendedName>
        <fullName evidence="3 6">Beta-galactosidase</fullName>
        <shortName evidence="6">Beta-gal</shortName>
        <ecNumber evidence="3 6">3.2.1.23</ecNumber>
    </recommendedName>
</protein>
<dbReference type="RefSeq" id="WP_340902535.1">
    <property type="nucleotide sequence ID" value="NZ_JBHLUU010000026.1"/>
</dbReference>
<dbReference type="Proteomes" id="UP001589738">
    <property type="component" value="Unassembled WGS sequence"/>
</dbReference>
<dbReference type="Gene3D" id="3.40.50.880">
    <property type="match status" value="1"/>
</dbReference>
<evidence type="ECO:0000256" key="5">
    <source>
        <dbReference type="ARBA" id="ARBA00023295"/>
    </source>
</evidence>
<dbReference type="Pfam" id="PF02449">
    <property type="entry name" value="Glyco_hydro_42"/>
    <property type="match status" value="1"/>
</dbReference>
<dbReference type="CDD" id="cd03143">
    <property type="entry name" value="A4_beta-galactosidase_middle_domain"/>
    <property type="match status" value="1"/>
</dbReference>
<evidence type="ECO:0000313" key="11">
    <source>
        <dbReference type="Proteomes" id="UP001589738"/>
    </source>
</evidence>
<comment type="caution">
    <text evidence="10">The sequence shown here is derived from an EMBL/GenBank/DDBJ whole genome shotgun (WGS) entry which is preliminary data.</text>
</comment>
<sequence>MKNHHKTYTTNAKFMLHGGDYNPDQWLDHPEILADDIKLMKLAHTNTFSVGIFAWSALEPEEGKYHFEWLDDIFDDIHSIGGKVILATPSGARPAWMSEKYPEVLRVNSSRVKQLHGGRHNHCFTAPVYREKTQEMNRKLAERYGSHPALLMWHISNEYGGECHCDQCQIAFRQWIKNKYQNDLKSLNDAWWGPFWSHTYSDWSQVESPSPIGESMVHGLNLDWRRFVTDQTISFYENEIVPIRELTPEVPITTNFMADTFDLIPFQSLDYSKFAKHVDVVSWDAYPAWHNDWESTANLAMKVGFINDLYRSLKQQPFLLMESTPSLVNWHSVNKAKRPGMHLLSSMQMVAHGSDSVMYFQWRKSRGSSEKFHGAVVDHDNSTNNRVFQEVAQVGKTLENLSDIVGTNRPADVAILYDWESNWALNDAQGFGLDTKRYPQTLQQHYKVFWEKDIPVDVITKEQDFSSYKLLIVPMLYLMSEETILRLKSFVAAGGTLVMTYISGLVNEYDLTYLGGWHKDLQDIFGLKPVETDTYYPKDRNYVEYKGRTYELKDYATILELNTATVKGVYTADFYANTPAVTSHKYEEGKAYYIGGRLEDQFQRDFYEEIMKELALESVSSVKHGEGVSVQVRNAPESDFIFVMNFTEENQVVTFELPVTDKSTGEELLGDVSLEKYEVRIVEKKRTTN</sequence>
<dbReference type="PANTHER" id="PTHR36447:SF1">
    <property type="entry name" value="BETA-GALACTOSIDASE GANA"/>
    <property type="match status" value="1"/>
</dbReference>
<feature type="domain" description="Beta-galactosidase C-terminal" evidence="9">
    <location>
        <begin position="627"/>
        <end position="684"/>
    </location>
</feature>
<comment type="similarity">
    <text evidence="2 6">Belongs to the glycosyl hydrolase 42 family.</text>
</comment>
<evidence type="ECO:0000259" key="8">
    <source>
        <dbReference type="Pfam" id="PF08532"/>
    </source>
</evidence>
<feature type="domain" description="Glycoside hydrolase family 42 N-terminal" evidence="7">
    <location>
        <begin position="20"/>
        <end position="401"/>
    </location>
</feature>
<dbReference type="Gene3D" id="2.60.40.1180">
    <property type="entry name" value="Golgi alpha-mannosidase II"/>
    <property type="match status" value="1"/>
</dbReference>
<dbReference type="InterPro" id="IPR017853">
    <property type="entry name" value="GH"/>
</dbReference>